<feature type="non-terminal residue" evidence="1">
    <location>
        <position position="152"/>
    </location>
</feature>
<gene>
    <name evidence="1" type="ORF">RFI_31669</name>
</gene>
<comment type="caution">
    <text evidence="1">The sequence shown here is derived from an EMBL/GenBank/DDBJ whole genome shotgun (WGS) entry which is preliminary data.</text>
</comment>
<protein>
    <submittedName>
        <fullName evidence="1">Uncharacterized protein</fullName>
    </submittedName>
</protein>
<evidence type="ECO:0000313" key="2">
    <source>
        <dbReference type="Proteomes" id="UP000023152"/>
    </source>
</evidence>
<dbReference type="Proteomes" id="UP000023152">
    <property type="component" value="Unassembled WGS sequence"/>
</dbReference>
<dbReference type="EMBL" id="ASPP01027831">
    <property type="protein sequence ID" value="ETO05727.1"/>
    <property type="molecule type" value="Genomic_DNA"/>
</dbReference>
<reference evidence="1 2" key="1">
    <citation type="journal article" date="2013" name="Curr. Biol.">
        <title>The Genome of the Foraminiferan Reticulomyxa filosa.</title>
        <authorList>
            <person name="Glockner G."/>
            <person name="Hulsmann N."/>
            <person name="Schleicher M."/>
            <person name="Noegel A.A."/>
            <person name="Eichinger L."/>
            <person name="Gallinger C."/>
            <person name="Pawlowski J."/>
            <person name="Sierra R."/>
            <person name="Euteneuer U."/>
            <person name="Pillet L."/>
            <person name="Moustafa A."/>
            <person name="Platzer M."/>
            <person name="Groth M."/>
            <person name="Szafranski K."/>
            <person name="Schliwa M."/>
        </authorList>
    </citation>
    <scope>NUCLEOTIDE SEQUENCE [LARGE SCALE GENOMIC DNA]</scope>
</reference>
<dbReference type="OrthoDB" id="419333at2759"/>
<accession>X6LX58</accession>
<dbReference type="AlphaFoldDB" id="X6LX58"/>
<organism evidence="1 2">
    <name type="scientific">Reticulomyxa filosa</name>
    <dbReference type="NCBI Taxonomy" id="46433"/>
    <lineage>
        <taxon>Eukaryota</taxon>
        <taxon>Sar</taxon>
        <taxon>Rhizaria</taxon>
        <taxon>Retaria</taxon>
        <taxon>Foraminifera</taxon>
        <taxon>Monothalamids</taxon>
        <taxon>Reticulomyxidae</taxon>
        <taxon>Reticulomyxa</taxon>
    </lineage>
</organism>
<dbReference type="Pfam" id="PF10561">
    <property type="entry name" value="C2orf69"/>
    <property type="match status" value="1"/>
</dbReference>
<sequence length="152" mass="17412">MEKTKKLSWQKITTSIGTNEVLVVDITQDAESKTVSETVSKPDSAKVNNVVYFGGDVQDKYERMKKEYEGTSDEQFLIYNLESTAMQLSENVYENFLHKVNKRTGENDPTYNNGNNAKQVRYKCINHLLELLTYLGMNKYPLHLIGFSRGAE</sequence>
<proteinExistence type="predicted"/>
<keyword evidence="2" id="KW-1185">Reference proteome</keyword>
<name>X6LX58_RETFI</name>
<dbReference type="InterPro" id="IPR018881">
    <property type="entry name" value="C2orf69_mit"/>
</dbReference>
<evidence type="ECO:0000313" key="1">
    <source>
        <dbReference type="EMBL" id="ETO05727.1"/>
    </source>
</evidence>